<dbReference type="NCBIfam" id="NF047773">
    <property type="entry name" value="phas_rel_Lepto"/>
    <property type="match status" value="1"/>
</dbReference>
<gene>
    <name evidence="2" type="ORF">DFJPHHJL_00002</name>
    <name evidence="3" type="ORF">KDGELCJN_00003</name>
</gene>
<accession>A0A7G9YJY6</accession>
<keyword evidence="1" id="KW-0175">Coiled coil</keyword>
<dbReference type="EMBL" id="MT630665">
    <property type="protein sequence ID" value="QNO41745.1"/>
    <property type="molecule type" value="Genomic_DNA"/>
</dbReference>
<evidence type="ECO:0000313" key="2">
    <source>
        <dbReference type="EMBL" id="QNO41745.1"/>
    </source>
</evidence>
<dbReference type="PANTHER" id="PTHR38664:SF1">
    <property type="entry name" value="SLR0058 PROTEIN"/>
    <property type="match status" value="1"/>
</dbReference>
<dbReference type="InterPro" id="IPR008769">
    <property type="entry name" value="PhaF_PhaI"/>
</dbReference>
<reference evidence="3" key="1">
    <citation type="submission" date="2020-06" db="EMBL/GenBank/DDBJ databases">
        <title>Unique genomic features of the anaerobic methanotrophic archaea.</title>
        <authorList>
            <person name="Chadwick G.L."/>
            <person name="Skennerton C.T."/>
            <person name="Laso-Perez R."/>
            <person name="Leu A.O."/>
            <person name="Speth D.R."/>
            <person name="Yu H."/>
            <person name="Morgan-Lang C."/>
            <person name="Hatzenpichler R."/>
            <person name="Goudeau D."/>
            <person name="Malmstrom R."/>
            <person name="Brazelton W.J."/>
            <person name="Woyke T."/>
            <person name="Hallam S.J."/>
            <person name="Tyson G.W."/>
            <person name="Wegener G."/>
            <person name="Boetius A."/>
            <person name="Orphan V."/>
        </authorList>
    </citation>
    <scope>NUCLEOTIDE SEQUENCE</scope>
</reference>
<dbReference type="EMBL" id="MT631326">
    <property type="protein sequence ID" value="QNO48320.1"/>
    <property type="molecule type" value="Genomic_DNA"/>
</dbReference>
<dbReference type="PANTHER" id="PTHR38664">
    <property type="entry name" value="SLR0058 PROTEIN"/>
    <property type="match status" value="1"/>
</dbReference>
<proteinExistence type="predicted"/>
<sequence>MSETLRKLGLIGIGVLAITEEKIRQTVDELIEKGEMNREEGKSLVQELLTEKKKQMQELGDTISNSVQNSIDRSKIATKDDVARVEDKIAELEKTIRELSEK</sequence>
<feature type="coiled-coil region" evidence="1">
    <location>
        <begin position="75"/>
        <end position="102"/>
    </location>
</feature>
<evidence type="ECO:0000256" key="1">
    <source>
        <dbReference type="SAM" id="Coils"/>
    </source>
</evidence>
<evidence type="ECO:0008006" key="4">
    <source>
        <dbReference type="Google" id="ProtNLM"/>
    </source>
</evidence>
<organism evidence="3">
    <name type="scientific">Candidatus Methanogaster sp. ANME-2c ERB4</name>
    <dbReference type="NCBI Taxonomy" id="2759911"/>
    <lineage>
        <taxon>Archaea</taxon>
        <taxon>Methanobacteriati</taxon>
        <taxon>Methanobacteriota</taxon>
        <taxon>Stenosarchaea group</taxon>
        <taxon>Methanomicrobia</taxon>
        <taxon>Methanosarcinales</taxon>
        <taxon>ANME-2 cluster</taxon>
        <taxon>Candidatus Methanogasteraceae</taxon>
        <taxon>Candidatus Methanogaster</taxon>
    </lineage>
</organism>
<evidence type="ECO:0000313" key="3">
    <source>
        <dbReference type="EMBL" id="QNO48320.1"/>
    </source>
</evidence>
<dbReference type="AlphaFoldDB" id="A0A7G9YJY6"/>
<protein>
    <recommendedName>
        <fullName evidence="4">Polyhydroxyalkanoate synthesis regulator phasin</fullName>
    </recommendedName>
</protein>
<name>A0A7G9YJY6_9EURY</name>